<accession>A0A839UDN0</accession>
<keyword evidence="2" id="KW-1185">Reference proteome</keyword>
<sequence length="85" mass="9333">MVYALALLEPSSPSDLNFRASGDNIDAFCRREFVDKVEGFGEADAFPSDDAETRWIWPEFTRPFRFPAGGQPLCQAVSSDGQASA</sequence>
<dbReference type="EMBL" id="JACHXN010000027">
    <property type="protein sequence ID" value="MBB3149136.1"/>
    <property type="molecule type" value="Genomic_DNA"/>
</dbReference>
<evidence type="ECO:0000313" key="2">
    <source>
        <dbReference type="Proteomes" id="UP000554520"/>
    </source>
</evidence>
<proteinExistence type="predicted"/>
<name>A0A839UDN0_9HYPH</name>
<comment type="caution">
    <text evidence="1">The sequence shown here is derived from an EMBL/GenBank/DDBJ whole genome shotgun (WGS) entry which is preliminary data.</text>
</comment>
<protein>
    <submittedName>
        <fullName evidence="1">Uncharacterized protein</fullName>
    </submittedName>
</protein>
<dbReference type="Proteomes" id="UP000554520">
    <property type="component" value="Unassembled WGS sequence"/>
</dbReference>
<organism evidence="1 2">
    <name type="scientific">Phyllobacterium trifolii</name>
    <dbReference type="NCBI Taxonomy" id="300193"/>
    <lineage>
        <taxon>Bacteria</taxon>
        <taxon>Pseudomonadati</taxon>
        <taxon>Pseudomonadota</taxon>
        <taxon>Alphaproteobacteria</taxon>
        <taxon>Hyphomicrobiales</taxon>
        <taxon>Phyllobacteriaceae</taxon>
        <taxon>Phyllobacterium</taxon>
    </lineage>
</organism>
<reference evidence="1 2" key="1">
    <citation type="submission" date="2020-08" db="EMBL/GenBank/DDBJ databases">
        <title>Genomic Encyclopedia of Type Strains, Phase III (KMG-III): the genomes of soil and plant-associated and newly described type strains.</title>
        <authorList>
            <person name="Whitman W."/>
        </authorList>
    </citation>
    <scope>NUCLEOTIDE SEQUENCE [LARGE SCALE GENOMIC DNA]</scope>
    <source>
        <strain evidence="1 2">CECT 7015</strain>
    </source>
</reference>
<gene>
    <name evidence="1" type="ORF">FHS21_005587</name>
</gene>
<evidence type="ECO:0000313" key="1">
    <source>
        <dbReference type="EMBL" id="MBB3149136.1"/>
    </source>
</evidence>
<dbReference type="AlphaFoldDB" id="A0A839UDN0"/>